<dbReference type="InterPro" id="IPR004625">
    <property type="entry name" value="PyrdxlKinase"/>
</dbReference>
<evidence type="ECO:0000259" key="6">
    <source>
        <dbReference type="Pfam" id="PF08543"/>
    </source>
</evidence>
<dbReference type="RefSeq" id="WP_006035171.1">
    <property type="nucleotide sequence ID" value="NZ_AAQJ02000001.1"/>
</dbReference>
<dbReference type="InterPro" id="IPR029056">
    <property type="entry name" value="Ribokinase-like"/>
</dbReference>
<dbReference type="GO" id="GO:0009443">
    <property type="term" value="P:pyridoxal 5'-phosphate salvage"/>
    <property type="evidence" value="ECO:0007669"/>
    <property type="project" value="InterPro"/>
</dbReference>
<dbReference type="GO" id="GO:0008478">
    <property type="term" value="F:pyridoxal kinase activity"/>
    <property type="evidence" value="ECO:0007669"/>
    <property type="project" value="UniProtKB-EC"/>
</dbReference>
<evidence type="ECO:0000256" key="5">
    <source>
        <dbReference type="ARBA" id="ARBA00022840"/>
    </source>
</evidence>
<dbReference type="Proteomes" id="UP000054075">
    <property type="component" value="Unassembled WGS sequence"/>
</dbReference>
<dbReference type="NCBIfam" id="TIGR00687">
    <property type="entry name" value="pyridox_kin"/>
    <property type="match status" value="1"/>
</dbReference>
<reference evidence="7" key="1">
    <citation type="submission" date="2006-04" db="EMBL/GenBank/DDBJ databases">
        <authorList>
            <person name="Seshadri R."/>
            <person name="Federici B.A."/>
        </authorList>
    </citation>
    <scope>NUCLEOTIDE SEQUENCE [LARGE SCALE GENOMIC DNA]</scope>
</reference>
<feature type="domain" description="Pyridoxamine kinase/Phosphomethylpyrimidine kinase" evidence="6">
    <location>
        <begin position="73"/>
        <end position="255"/>
    </location>
</feature>
<sequence length="286" mass="32167">MNILSIQSHVSYGYVGNKAATFPLQALGFEVWPVNTVQFSNHTGYGHWQGNICTAKQIRAIIQGLIDLDHAKQCDAILSGYLGDKEIGAVIVDTVRQFQRVNPQLIYLCDPVMATPNGKACFVKPDIPDFFRTECLDVANIITPNHFETEYLYGKKINTLHELKQAANFFHQKGIRIVVITSLNLKKENNLMDNYAFLSSPQGQFIATRSSPKSPRIINGTGDLFSALYLGYFLLNNNALTAFQCALNKTHQVVQATQIAHCRELKIIHTDYKQVSPNYVMLRQIE</sequence>
<protein>
    <recommendedName>
        <fullName evidence="1">pyridoxal kinase</fullName>
        <ecNumber evidence="1">2.7.1.35</ecNumber>
    </recommendedName>
</protein>
<dbReference type="NCBIfam" id="NF004398">
    <property type="entry name" value="PRK05756.1"/>
    <property type="match status" value="1"/>
</dbReference>
<dbReference type="GO" id="GO:0005524">
    <property type="term" value="F:ATP binding"/>
    <property type="evidence" value="ECO:0007669"/>
    <property type="project" value="UniProtKB-KW"/>
</dbReference>
<dbReference type="EMBL" id="AAQJ02000001">
    <property type="protein sequence ID" value="EDP46186.1"/>
    <property type="molecule type" value="Genomic_DNA"/>
</dbReference>
<dbReference type="eggNOG" id="COG2240">
    <property type="taxonomic scope" value="Bacteria"/>
</dbReference>
<gene>
    <name evidence="7" type="ORF">RICGR_1231</name>
</gene>
<comment type="caution">
    <text evidence="7">The sequence shown here is derived from an EMBL/GenBank/DDBJ whole genome shotgun (WGS) entry which is preliminary data.</text>
</comment>
<keyword evidence="2 7" id="KW-0808">Transferase</keyword>
<dbReference type="STRING" id="59196.RICGR_1231"/>
<dbReference type="AlphaFoldDB" id="A8PP85"/>
<keyword evidence="4 7" id="KW-0418">Kinase</keyword>
<keyword evidence="8" id="KW-1185">Reference proteome</keyword>
<evidence type="ECO:0000256" key="4">
    <source>
        <dbReference type="ARBA" id="ARBA00022777"/>
    </source>
</evidence>
<evidence type="ECO:0000256" key="2">
    <source>
        <dbReference type="ARBA" id="ARBA00022679"/>
    </source>
</evidence>
<dbReference type="PANTHER" id="PTHR10534:SF2">
    <property type="entry name" value="PYRIDOXAL KINASE"/>
    <property type="match status" value="1"/>
</dbReference>
<dbReference type="GO" id="GO:0005829">
    <property type="term" value="C:cytosol"/>
    <property type="evidence" value="ECO:0007669"/>
    <property type="project" value="TreeGrafter"/>
</dbReference>
<dbReference type="OrthoDB" id="9800808at2"/>
<dbReference type="CDD" id="cd01173">
    <property type="entry name" value="pyridoxal_pyridoxamine_kinase"/>
    <property type="match status" value="1"/>
</dbReference>
<evidence type="ECO:0000256" key="3">
    <source>
        <dbReference type="ARBA" id="ARBA00022741"/>
    </source>
</evidence>
<dbReference type="EC" id="2.7.1.35" evidence="1"/>
<dbReference type="InterPro" id="IPR013749">
    <property type="entry name" value="PM/HMP-P_kinase-1"/>
</dbReference>
<dbReference type="PANTHER" id="PTHR10534">
    <property type="entry name" value="PYRIDOXAL KINASE"/>
    <property type="match status" value="1"/>
</dbReference>
<reference evidence="7" key="2">
    <citation type="submission" date="2007-10" db="EMBL/GenBank/DDBJ databases">
        <authorList>
            <person name="Myers G.S."/>
        </authorList>
    </citation>
    <scope>NUCLEOTIDE SEQUENCE [LARGE SCALE GENOMIC DNA]</scope>
</reference>
<dbReference type="Gene3D" id="3.40.1190.20">
    <property type="match status" value="1"/>
</dbReference>
<evidence type="ECO:0000256" key="1">
    <source>
        <dbReference type="ARBA" id="ARBA00012104"/>
    </source>
</evidence>
<dbReference type="Pfam" id="PF08543">
    <property type="entry name" value="Phos_pyr_kin"/>
    <property type="match status" value="1"/>
</dbReference>
<keyword evidence="5" id="KW-0067">ATP-binding</keyword>
<keyword evidence="3" id="KW-0547">Nucleotide-binding</keyword>
<accession>A8PP85</accession>
<evidence type="ECO:0000313" key="7">
    <source>
        <dbReference type="EMBL" id="EDP46186.1"/>
    </source>
</evidence>
<dbReference type="SUPFAM" id="SSF53613">
    <property type="entry name" value="Ribokinase-like"/>
    <property type="match status" value="1"/>
</dbReference>
<evidence type="ECO:0000313" key="8">
    <source>
        <dbReference type="Proteomes" id="UP000054075"/>
    </source>
</evidence>
<name>A8PP85_9COXI</name>
<proteinExistence type="predicted"/>
<organism evidence="7 8">
    <name type="scientific">Rickettsiella grylli</name>
    <dbReference type="NCBI Taxonomy" id="59196"/>
    <lineage>
        <taxon>Bacteria</taxon>
        <taxon>Pseudomonadati</taxon>
        <taxon>Pseudomonadota</taxon>
        <taxon>Gammaproteobacteria</taxon>
        <taxon>Legionellales</taxon>
        <taxon>Coxiellaceae</taxon>
        <taxon>Rickettsiella</taxon>
    </lineage>
</organism>